<dbReference type="Pfam" id="PF13563">
    <property type="entry name" value="2_5_RNA_ligase2"/>
    <property type="match status" value="1"/>
</dbReference>
<evidence type="ECO:0000313" key="1">
    <source>
        <dbReference type="EMBL" id="MEK0171947.1"/>
    </source>
</evidence>
<dbReference type="Gene3D" id="3.90.1140.10">
    <property type="entry name" value="Cyclic phosphodiesterase"/>
    <property type="match status" value="1"/>
</dbReference>
<name>A0ABU8YBW7_9MICO</name>
<dbReference type="InterPro" id="IPR009097">
    <property type="entry name" value="Cyclic_Pdiesterase"/>
</dbReference>
<dbReference type="Proteomes" id="UP001370299">
    <property type="component" value="Unassembled WGS sequence"/>
</dbReference>
<dbReference type="RefSeq" id="WP_340196495.1">
    <property type="nucleotide sequence ID" value="NZ_JBBKAP010000036.1"/>
</dbReference>
<keyword evidence="1" id="KW-0436">Ligase</keyword>
<dbReference type="SUPFAM" id="SSF55144">
    <property type="entry name" value="LigT-like"/>
    <property type="match status" value="1"/>
</dbReference>
<keyword evidence="2" id="KW-1185">Reference proteome</keyword>
<organism evidence="1 2">
    <name type="scientific">Curtobacterium citreum</name>
    <dbReference type="NCBI Taxonomy" id="2036"/>
    <lineage>
        <taxon>Bacteria</taxon>
        <taxon>Bacillati</taxon>
        <taxon>Actinomycetota</taxon>
        <taxon>Actinomycetes</taxon>
        <taxon>Micrococcales</taxon>
        <taxon>Microbacteriaceae</taxon>
        <taxon>Curtobacterium</taxon>
    </lineage>
</organism>
<evidence type="ECO:0000313" key="2">
    <source>
        <dbReference type="Proteomes" id="UP001370299"/>
    </source>
</evidence>
<reference evidence="1 2" key="1">
    <citation type="submission" date="2024-03" db="EMBL/GenBank/DDBJ databases">
        <title>Whole genomes of four grape xylem sap localized bacterial endophytes.</title>
        <authorList>
            <person name="Kumar G."/>
            <person name="Savka M.A."/>
        </authorList>
    </citation>
    <scope>NUCLEOTIDE SEQUENCE [LARGE SCALE GENOMIC DNA]</scope>
    <source>
        <strain evidence="1 2">RIT_GXS8</strain>
    </source>
</reference>
<proteinExistence type="predicted"/>
<gene>
    <name evidence="1" type="ORF">WMN62_10740</name>
</gene>
<sequence>MRSIELVLDGPSDAVVRALWQTLVAAELPSLGHSGTNDPHVTLVAGEALPVPPDLDVAVPETVRVAGVLLFPAGPGRHVLGLGVVVDEPLARFHRALDAAAPGSLDSSRPGHWAPHVTLARRIRDVDLPAALRVLAADAPLPEVLAVGGLRHWDGDAKVVTRLQ</sequence>
<protein>
    <submittedName>
        <fullName evidence="1">2'-5' RNA ligase family protein</fullName>
    </submittedName>
</protein>
<accession>A0ABU8YBW7</accession>
<comment type="caution">
    <text evidence="1">The sequence shown here is derived from an EMBL/GenBank/DDBJ whole genome shotgun (WGS) entry which is preliminary data.</text>
</comment>
<dbReference type="EMBL" id="JBBLYY010000054">
    <property type="protein sequence ID" value="MEK0171947.1"/>
    <property type="molecule type" value="Genomic_DNA"/>
</dbReference>
<dbReference type="GO" id="GO:0016874">
    <property type="term" value="F:ligase activity"/>
    <property type="evidence" value="ECO:0007669"/>
    <property type="project" value="UniProtKB-KW"/>
</dbReference>